<keyword evidence="1" id="KW-1133">Transmembrane helix</keyword>
<feature type="transmembrane region" description="Helical" evidence="1">
    <location>
        <begin position="7"/>
        <end position="23"/>
    </location>
</feature>
<evidence type="ECO:0000313" key="3">
    <source>
        <dbReference type="Proteomes" id="UP000286848"/>
    </source>
</evidence>
<sequence>MFTQADFFLRLALTTLGFFLPFIHSEDFGSFLIEAVFIGLFLLYLYKNNYRKQDTTEFENYKQM</sequence>
<protein>
    <submittedName>
        <fullName evidence="2">Uncharacterized protein</fullName>
    </submittedName>
</protein>
<keyword evidence="1" id="KW-0812">Transmembrane</keyword>
<dbReference type="Proteomes" id="UP000286848">
    <property type="component" value="Unassembled WGS sequence"/>
</dbReference>
<keyword evidence="3" id="KW-1185">Reference proteome</keyword>
<feature type="transmembrane region" description="Helical" evidence="1">
    <location>
        <begin position="29"/>
        <end position="46"/>
    </location>
</feature>
<organism evidence="2 3">
    <name type="scientific">Ligilactobacillus salitolerans</name>
    <dbReference type="NCBI Taxonomy" id="1808352"/>
    <lineage>
        <taxon>Bacteria</taxon>
        <taxon>Bacillati</taxon>
        <taxon>Bacillota</taxon>
        <taxon>Bacilli</taxon>
        <taxon>Lactobacillales</taxon>
        <taxon>Lactobacillaceae</taxon>
        <taxon>Ligilactobacillus</taxon>
    </lineage>
</organism>
<accession>A0A401ITP5</accession>
<gene>
    <name evidence="2" type="ORF">LFYK43_13450</name>
</gene>
<evidence type="ECO:0000256" key="1">
    <source>
        <dbReference type="SAM" id="Phobius"/>
    </source>
</evidence>
<proteinExistence type="predicted"/>
<evidence type="ECO:0000313" key="2">
    <source>
        <dbReference type="EMBL" id="GBG94886.1"/>
    </source>
</evidence>
<dbReference type="EMBL" id="BFFP01000020">
    <property type="protein sequence ID" value="GBG94886.1"/>
    <property type="molecule type" value="Genomic_DNA"/>
</dbReference>
<dbReference type="AlphaFoldDB" id="A0A401ITP5"/>
<name>A0A401ITP5_9LACO</name>
<comment type="caution">
    <text evidence="2">The sequence shown here is derived from an EMBL/GenBank/DDBJ whole genome shotgun (WGS) entry which is preliminary data.</text>
</comment>
<keyword evidence="1" id="KW-0472">Membrane</keyword>
<reference evidence="2 3" key="1">
    <citation type="journal article" date="2019" name="Int. J. Syst. Evol. Microbiol.">
        <title>Lactobacillus salitolerans sp. nov., a novel lactic acid bacterium isolated from spent mushroom substrates.</title>
        <authorList>
            <person name="Tohno M."/>
            <person name="Tanizawa Y."/>
            <person name="Kojima Y."/>
            <person name="Sakamoto M."/>
            <person name="Nakamura Y."/>
            <person name="Ohkuma M."/>
            <person name="Kobayashi H."/>
        </authorList>
    </citation>
    <scope>NUCLEOTIDE SEQUENCE [LARGE SCALE GENOMIC DNA]</scope>
    <source>
        <strain evidence="2 3">YK43</strain>
    </source>
</reference>